<proteinExistence type="predicted"/>
<evidence type="ECO:0000313" key="3">
    <source>
        <dbReference type="Proteomes" id="UP001295740"/>
    </source>
</evidence>
<organism evidence="2 3">
    <name type="scientific">Anthostomella pinea</name>
    <dbReference type="NCBI Taxonomy" id="933095"/>
    <lineage>
        <taxon>Eukaryota</taxon>
        <taxon>Fungi</taxon>
        <taxon>Dikarya</taxon>
        <taxon>Ascomycota</taxon>
        <taxon>Pezizomycotina</taxon>
        <taxon>Sordariomycetes</taxon>
        <taxon>Xylariomycetidae</taxon>
        <taxon>Xylariales</taxon>
        <taxon>Xylariaceae</taxon>
        <taxon>Anthostomella</taxon>
    </lineage>
</organism>
<dbReference type="EMBL" id="CAUWAG010000003">
    <property type="protein sequence ID" value="CAJ2501078.1"/>
    <property type="molecule type" value="Genomic_DNA"/>
</dbReference>
<gene>
    <name evidence="2" type="ORF">KHLLAP_LOCUS1546</name>
</gene>
<feature type="region of interest" description="Disordered" evidence="1">
    <location>
        <begin position="581"/>
        <end position="642"/>
    </location>
</feature>
<sequence>MPIFKSPSTAGRPRVGQNSPPNIRGQISGPIPIDDEFPIRNPGSALALEGPPRTVETIAERGSAVPSANTPSEVTREDKTASVANSGPNQPSNTPSPPQRRTTRSSTLRYSTVSDTTDVNQPHRKKSTLKSALGKLFGRGKKKNPRQQSISEVQINAPGNHHRSDPSALNRELNIKESESKRSASLPVTEFSRALRSHSVGPDDIFAIHSARNSLQVDLDFSRRRAATTSSRVFGAQVRDFGGELIGLSPRPASTHGLDHPVLGEEDPDDIGRAVTSDSFTNRRRSRSLSQLPDILGNQPLVRNRSAEIKYWRESYDPGLLSPGLSNPNDDETGMVHVETPTGSPVELKPKSPPQPFNFGPMANMKITQAASLEDRIGTLEVRNEKLEKLISQLFQVVSGVNTYPETPGREPPPPPAPRVSSSSYTATSSAAVGPSLYQTASHDFEPTYRYSVSRQSNESFGDGHTFIGSIAQTRPIPRPTSNVTVRGATSLPLLPRESSGTFSADHYTTLKALLDTERAARQALESQVTRLSHKVNVMARTSHKVDTDPASASYTNVSTFEYDNDDEEEPLSASVSVGSEAFKTPGEEGPNHGFGAFGEELRDQEELVDGSRKKAARTLSLSQLTLGKPKQSHQPGAGVNL</sequence>
<dbReference type="AlphaFoldDB" id="A0AAI8YDY9"/>
<feature type="region of interest" description="Disordered" evidence="1">
    <location>
        <begin position="464"/>
        <end position="484"/>
    </location>
</feature>
<evidence type="ECO:0000313" key="2">
    <source>
        <dbReference type="EMBL" id="CAJ2501078.1"/>
    </source>
</evidence>
<evidence type="ECO:0000256" key="1">
    <source>
        <dbReference type="SAM" id="MobiDB-lite"/>
    </source>
</evidence>
<feature type="compositionally biased region" description="Low complexity" evidence="1">
    <location>
        <begin position="419"/>
        <end position="428"/>
    </location>
</feature>
<feature type="region of interest" description="Disordered" evidence="1">
    <location>
        <begin position="1"/>
        <end position="167"/>
    </location>
</feature>
<feature type="region of interest" description="Disordered" evidence="1">
    <location>
        <begin position="402"/>
        <end position="428"/>
    </location>
</feature>
<protein>
    <submittedName>
        <fullName evidence="2">Uu.00g039310.m01.CDS01</fullName>
    </submittedName>
</protein>
<comment type="caution">
    <text evidence="2">The sequence shown here is derived from an EMBL/GenBank/DDBJ whole genome shotgun (WGS) entry which is preliminary data.</text>
</comment>
<accession>A0AAI8YDY9</accession>
<dbReference type="Proteomes" id="UP001295740">
    <property type="component" value="Unassembled WGS sequence"/>
</dbReference>
<reference evidence="2" key="1">
    <citation type="submission" date="2023-10" db="EMBL/GenBank/DDBJ databases">
        <authorList>
            <person name="Hackl T."/>
        </authorList>
    </citation>
    <scope>NUCLEOTIDE SEQUENCE</scope>
</reference>
<name>A0AAI8YDY9_9PEZI</name>
<feature type="compositionally biased region" description="Basic and acidic residues" evidence="1">
    <location>
        <begin position="600"/>
        <end position="613"/>
    </location>
</feature>
<keyword evidence="3" id="KW-1185">Reference proteome</keyword>